<organism evidence="11 12">
    <name type="scientific">Dickeya undicola</name>
    <dbReference type="NCBI Taxonomy" id="1577887"/>
    <lineage>
        <taxon>Bacteria</taxon>
        <taxon>Pseudomonadati</taxon>
        <taxon>Pseudomonadota</taxon>
        <taxon>Gammaproteobacteria</taxon>
        <taxon>Enterobacterales</taxon>
        <taxon>Pectobacteriaceae</taxon>
        <taxon>Dickeya</taxon>
    </lineage>
</organism>
<evidence type="ECO:0000256" key="4">
    <source>
        <dbReference type="ARBA" id="ARBA00017099"/>
    </source>
</evidence>
<evidence type="ECO:0000256" key="6">
    <source>
        <dbReference type="ARBA" id="ARBA00030715"/>
    </source>
</evidence>
<dbReference type="GO" id="GO:0008831">
    <property type="term" value="F:dTDP-4-dehydrorhamnose reductase activity"/>
    <property type="evidence" value="ECO:0007669"/>
    <property type="project" value="UniProtKB-EC"/>
</dbReference>
<dbReference type="Gene3D" id="3.40.50.720">
    <property type="entry name" value="NAD(P)-binding Rossmann-like Domain"/>
    <property type="match status" value="1"/>
</dbReference>
<sequence length="285" mass="30959">MKILLTGANGQLGRCFQDRLPDGWSVLATDMDSLDITDEAQVQATMESWQPDAIVNAAAYTAVDKAESEPELAARINVTGPEYLARAARQHGARFIHVSTDYVFDGSATQPYSETDATHPLGVYGQTKLDGERVVLKVNPATQIVRTAWVFSEYGNNFVKTMLRLGRERDTLGVVADQRGCPTYAGDIANAIISLLQQQADAGLYHFCGDEEVSWHDFASAIFAIAGEKQLLPCTPVVNAITTDQYPTPAARPAYSTLDCSKIARLGIPPSAWREALGVIIPKLV</sequence>
<dbReference type="InterPro" id="IPR036291">
    <property type="entry name" value="NAD(P)-bd_dom_sf"/>
</dbReference>
<evidence type="ECO:0000259" key="10">
    <source>
        <dbReference type="Pfam" id="PF04321"/>
    </source>
</evidence>
<proteinExistence type="inferred from homology"/>
<dbReference type="PANTHER" id="PTHR10491:SF4">
    <property type="entry name" value="METHIONINE ADENOSYLTRANSFERASE 2 SUBUNIT BETA"/>
    <property type="match status" value="1"/>
</dbReference>
<dbReference type="Pfam" id="PF04321">
    <property type="entry name" value="RmlD_sub_bind"/>
    <property type="match status" value="1"/>
</dbReference>
<dbReference type="EMBL" id="RJLR01000021">
    <property type="protein sequence ID" value="RNM05572.1"/>
    <property type="molecule type" value="Genomic_DNA"/>
</dbReference>
<dbReference type="PROSITE" id="PS00697">
    <property type="entry name" value="DNA_LIGASE_A1"/>
    <property type="match status" value="1"/>
</dbReference>
<evidence type="ECO:0000313" key="12">
    <source>
        <dbReference type="Proteomes" id="UP000276061"/>
    </source>
</evidence>
<comment type="caution">
    <text evidence="11">The sequence shown here is derived from an EMBL/GenBank/DDBJ whole genome shotgun (WGS) entry which is preliminary data.</text>
</comment>
<name>A0A3N0G016_9GAMM</name>
<dbReference type="InterPro" id="IPR029903">
    <property type="entry name" value="RmlD-like-bd"/>
</dbReference>
<dbReference type="InterPro" id="IPR005913">
    <property type="entry name" value="dTDP_dehydrorham_reduct"/>
</dbReference>
<evidence type="ECO:0000256" key="3">
    <source>
        <dbReference type="ARBA" id="ARBA00012929"/>
    </source>
</evidence>
<gene>
    <name evidence="11" type="primary">rfbD</name>
    <name evidence="11" type="ORF">EF878_12225</name>
</gene>
<evidence type="ECO:0000256" key="7">
    <source>
        <dbReference type="ARBA" id="ARBA00033299"/>
    </source>
</evidence>
<comment type="pathway">
    <text evidence="1">Carbohydrate biosynthesis; dTDP-L-rhamnose biosynthesis.</text>
</comment>
<dbReference type="Gene3D" id="3.90.25.10">
    <property type="entry name" value="UDP-galactose 4-epimerase, domain 1"/>
    <property type="match status" value="1"/>
</dbReference>
<dbReference type="GO" id="GO:0019305">
    <property type="term" value="P:dTDP-rhamnose biosynthetic process"/>
    <property type="evidence" value="ECO:0007669"/>
    <property type="project" value="UniProtKB-UniPathway"/>
</dbReference>
<dbReference type="SUPFAM" id="SSF51735">
    <property type="entry name" value="NAD(P)-binding Rossmann-fold domains"/>
    <property type="match status" value="1"/>
</dbReference>
<dbReference type="UniPathway" id="UPA00281"/>
<dbReference type="InterPro" id="IPR016059">
    <property type="entry name" value="DNA_ligase_ATP-dep_CS"/>
</dbReference>
<reference evidence="11 12" key="1">
    <citation type="submission" date="2018-11" db="EMBL/GenBank/DDBJ databases">
        <title>Characterization of surface water Dickeya isolates.</title>
        <authorList>
            <person name="Van Gijsegem F."/>
            <person name="Pedron J."/>
        </authorList>
    </citation>
    <scope>NUCLEOTIDE SEQUENCE [LARGE SCALE GENOMIC DNA]</scope>
    <source>
        <strain evidence="11 12">FVG1-MFV-O17</strain>
    </source>
</reference>
<dbReference type="NCBIfam" id="TIGR01214">
    <property type="entry name" value="rmlD"/>
    <property type="match status" value="1"/>
</dbReference>
<comment type="catalytic activity">
    <reaction evidence="9">
        <text>dTDP-beta-L-rhamnose + NADP(+) = dTDP-4-dehydro-beta-L-rhamnose + NADPH + H(+)</text>
        <dbReference type="Rhea" id="RHEA:21796"/>
        <dbReference type="ChEBI" id="CHEBI:15378"/>
        <dbReference type="ChEBI" id="CHEBI:57510"/>
        <dbReference type="ChEBI" id="CHEBI:57783"/>
        <dbReference type="ChEBI" id="CHEBI:58349"/>
        <dbReference type="ChEBI" id="CHEBI:62830"/>
        <dbReference type="EC" id="1.1.1.133"/>
    </reaction>
</comment>
<evidence type="ECO:0000256" key="8">
    <source>
        <dbReference type="ARBA" id="ARBA00033463"/>
    </source>
</evidence>
<evidence type="ECO:0000256" key="1">
    <source>
        <dbReference type="ARBA" id="ARBA00004781"/>
    </source>
</evidence>
<accession>A0A3N0G016</accession>
<dbReference type="EC" id="1.1.1.133" evidence="3"/>
<protein>
    <recommendedName>
        <fullName evidence="4">dTDP-4-dehydrorhamnose reductase</fullName>
        <ecNumber evidence="3">1.1.1.133</ecNumber>
    </recommendedName>
    <alternativeName>
        <fullName evidence="7">dTDP-4-keto-L-rhamnose reductase</fullName>
    </alternativeName>
    <alternativeName>
        <fullName evidence="6">dTDP-6-deoxy-L-lyxo-4-hexulose reductase</fullName>
    </alternativeName>
    <alternativeName>
        <fullName evidence="8">dTDP-6-deoxy-L-mannose dehydrogenase</fullName>
    </alternativeName>
    <alternativeName>
        <fullName evidence="5">dTDP-L-rhamnose synthase</fullName>
    </alternativeName>
</protein>
<evidence type="ECO:0000313" key="11">
    <source>
        <dbReference type="EMBL" id="RNM05572.1"/>
    </source>
</evidence>
<dbReference type="FunFam" id="3.40.50.720:FF:000159">
    <property type="entry name" value="dTDP-4-dehydrorhamnose reductase"/>
    <property type="match status" value="1"/>
</dbReference>
<keyword evidence="11" id="KW-0560">Oxidoreductase</keyword>
<dbReference type="Proteomes" id="UP000276061">
    <property type="component" value="Unassembled WGS sequence"/>
</dbReference>
<feature type="domain" description="RmlD-like substrate binding" evidence="10">
    <location>
        <begin position="1"/>
        <end position="282"/>
    </location>
</feature>
<dbReference type="OrthoDB" id="9803892at2"/>
<comment type="similarity">
    <text evidence="2">Belongs to the dTDP-4-dehydrorhamnose reductase family.</text>
</comment>
<dbReference type="GO" id="GO:0009243">
    <property type="term" value="P:O antigen biosynthetic process"/>
    <property type="evidence" value="ECO:0007669"/>
    <property type="project" value="UniProtKB-UniPathway"/>
</dbReference>
<dbReference type="RefSeq" id="WP_123252748.1">
    <property type="nucleotide sequence ID" value="NZ_RJLR01000021.1"/>
</dbReference>
<dbReference type="CDD" id="cd05254">
    <property type="entry name" value="dTDP_HR_like_SDR_e"/>
    <property type="match status" value="1"/>
</dbReference>
<evidence type="ECO:0000256" key="9">
    <source>
        <dbReference type="ARBA" id="ARBA00048200"/>
    </source>
</evidence>
<dbReference type="GO" id="GO:0003909">
    <property type="term" value="F:DNA ligase activity"/>
    <property type="evidence" value="ECO:0007669"/>
    <property type="project" value="InterPro"/>
</dbReference>
<evidence type="ECO:0000256" key="5">
    <source>
        <dbReference type="ARBA" id="ARBA00029600"/>
    </source>
</evidence>
<dbReference type="PANTHER" id="PTHR10491">
    <property type="entry name" value="DTDP-4-DEHYDRORHAMNOSE REDUCTASE"/>
    <property type="match status" value="1"/>
</dbReference>
<dbReference type="AlphaFoldDB" id="A0A3N0G016"/>
<dbReference type="UniPathway" id="UPA00124"/>
<dbReference type="GO" id="GO:0005829">
    <property type="term" value="C:cytosol"/>
    <property type="evidence" value="ECO:0007669"/>
    <property type="project" value="TreeGrafter"/>
</dbReference>
<evidence type="ECO:0000256" key="2">
    <source>
        <dbReference type="ARBA" id="ARBA00010944"/>
    </source>
</evidence>